<dbReference type="GO" id="GO:0005737">
    <property type="term" value="C:cytoplasm"/>
    <property type="evidence" value="ECO:0007669"/>
    <property type="project" value="TreeGrafter"/>
</dbReference>
<dbReference type="Gene3D" id="3.40.50.720">
    <property type="entry name" value="NAD(P)-binding Rossmann-like Domain"/>
    <property type="match status" value="1"/>
</dbReference>
<dbReference type="InterPro" id="IPR001509">
    <property type="entry name" value="Epimerase_deHydtase"/>
</dbReference>
<dbReference type="InterPro" id="IPR051783">
    <property type="entry name" value="NAD(P)-dependent_oxidoreduct"/>
</dbReference>
<dbReference type="PANTHER" id="PTHR48079">
    <property type="entry name" value="PROTEIN YEEZ"/>
    <property type="match status" value="1"/>
</dbReference>
<evidence type="ECO:0000313" key="3">
    <source>
        <dbReference type="Proteomes" id="UP000063953"/>
    </source>
</evidence>
<dbReference type="RefSeq" id="WP_053100606.1">
    <property type="nucleotide sequence ID" value="NZ_CP012363.1"/>
</dbReference>
<evidence type="ECO:0000313" key="2">
    <source>
        <dbReference type="EMBL" id="AKX59426.1"/>
    </source>
</evidence>
<dbReference type="PATRIC" id="fig|1698445.3.peg.1397"/>
<dbReference type="GO" id="GO:0004029">
    <property type="term" value="F:aldehyde dehydrogenase (NAD+) activity"/>
    <property type="evidence" value="ECO:0007669"/>
    <property type="project" value="TreeGrafter"/>
</dbReference>
<protein>
    <submittedName>
        <fullName evidence="2">Oxidoreductase</fullName>
    </submittedName>
</protein>
<dbReference type="InterPro" id="IPR036291">
    <property type="entry name" value="NAD(P)-bd_dom_sf"/>
</dbReference>
<proteinExistence type="predicted"/>
<dbReference type="STRING" id="1697053.AKN87_07905"/>
<accession>A0A0K1XDM1</accession>
<keyword evidence="3" id="KW-1185">Reference proteome</keyword>
<dbReference type="AlphaFoldDB" id="A0A0K1XDM1"/>
<feature type="domain" description="NAD-dependent epimerase/dehydratase" evidence="1">
    <location>
        <begin position="8"/>
        <end position="208"/>
    </location>
</feature>
<dbReference type="Proteomes" id="UP000063953">
    <property type="component" value="Chromosome"/>
</dbReference>
<dbReference type="EMBL" id="CP012365">
    <property type="protein sequence ID" value="AKX59426.1"/>
    <property type="molecule type" value="Genomic_DNA"/>
</dbReference>
<reference evidence="2 3" key="1">
    <citation type="journal article" date="2015" name="Genome Announc.">
        <title>Genome Sequences of Oblitimonas alkaliphila gen. nov. sp. nov. (Proposed), a Novel Bacterium of the Pseudomonadaceae Family.</title>
        <authorList>
            <person name="Lauer A.C."/>
            <person name="Nicholson A.C."/>
            <person name="Humrighouse B.W."/>
            <person name="Emery B."/>
            <person name="Drobish A."/>
            <person name="Juieng P."/>
            <person name="Loparev V."/>
            <person name="McQuiston J.R."/>
        </authorList>
    </citation>
    <scope>NUCLEOTIDE SEQUENCE [LARGE SCALE GENOMIC DNA]</scope>
    <source>
        <strain evidence="2 3">E5571</strain>
    </source>
</reference>
<dbReference type="SUPFAM" id="SSF51735">
    <property type="entry name" value="NAD(P)-binding Rossmann-fold domains"/>
    <property type="match status" value="1"/>
</dbReference>
<sequence>MSTHPSIIIVGCGDIGSRVAKRLLAEQWTVYGLRQTIDQLPTGVIPIQADLTQAQCPSQWPDQAIDYVLYSAAAKQHTESGYQAAYLTGLQHVCQWLTAHQQQPKRLLFTSSTAVYAQQDHQWLDEDSPTEPTRWSGKIMLQAEQLVLNSPFAATCIRLAGIYGPGRQRLIQQVQQGATAAPTQVFTNRIHAEDAAQLITHLLKTQHAGTTLAHCYLGVDNAPSELVEVINWLRQQLQINRQSSELILRRAGSKRCSNARARALGWQPIYPSYQEGYSALLKAGN</sequence>
<dbReference type="Pfam" id="PF01370">
    <property type="entry name" value="Epimerase"/>
    <property type="match status" value="1"/>
</dbReference>
<gene>
    <name evidence="2" type="ORF">AKN88_05390</name>
</gene>
<organism evidence="2 3">
    <name type="scientific">Thiopseudomonas alkaliphila</name>
    <dbReference type="NCBI Taxonomy" id="1697053"/>
    <lineage>
        <taxon>Bacteria</taxon>
        <taxon>Pseudomonadati</taxon>
        <taxon>Pseudomonadota</taxon>
        <taxon>Gammaproteobacteria</taxon>
        <taxon>Pseudomonadales</taxon>
        <taxon>Pseudomonadaceae</taxon>
        <taxon>Thiopseudomonas</taxon>
    </lineage>
</organism>
<dbReference type="PANTHER" id="PTHR48079:SF6">
    <property type="entry name" value="NAD(P)-BINDING DOMAIN-CONTAINING PROTEIN-RELATED"/>
    <property type="match status" value="1"/>
</dbReference>
<name>A0A0K1XDM1_9GAMM</name>
<evidence type="ECO:0000259" key="1">
    <source>
        <dbReference type="Pfam" id="PF01370"/>
    </source>
</evidence>